<reference evidence="1 2" key="1">
    <citation type="submission" date="2019-02" db="EMBL/GenBank/DDBJ databases">
        <title>Pedobacter sp. RP-1-13 sp. nov., isolated from Arctic soil.</title>
        <authorList>
            <person name="Dahal R.H."/>
        </authorList>
    </citation>
    <scope>NUCLEOTIDE SEQUENCE [LARGE SCALE GENOMIC DNA]</scope>
    <source>
        <strain evidence="1 2">RP-1-13</strain>
    </source>
</reference>
<evidence type="ECO:0008006" key="3">
    <source>
        <dbReference type="Google" id="ProtNLM"/>
    </source>
</evidence>
<sequence>MQTLETLKTKLTKFKISDSHLAEVWVTQNGGKIRLFTLLDIIIRHRYIDIGEANPILSKLCLQYLNYYPSIPQLDLEKIAISLDYSRERIRQVNDEFRVNFNKKFSFVRDLEILDELMINEDLSFFSLSKQSTEDINLVNRTNFANKFITRIYSVLNSKNYNYIGFDEKAEWRSGYLVKNIINFDFINIINNYFFKLRPNPIRHIDEVWSYSEIGLDISANLEKMILQHLVSSECSLSSFNDVGLLLPRTKKINIDEKIESVLNDLKIERKGHHIDTIISSLYMQYGKLERKSTVRSRLNTNKKFSSYGKTSTYILTEWLDVPESNIIIGDYWRVCQHILELEPKPVDIISLVDRVGFYRRNPDKKSIHTILTQKREIFNIEGSFIGLVANENHNSFFKEAKRIPGHYFTDDYWENLLKTNVDIKQHFKELGLLQVQIDYLIKYRNQQNEDFLVNSNVNINFSQRIVEIEDIKERLELLATTDSKIYSFTKRRREHILLKQFLFQNNELITCAICGQTLPKRLINVAHIKRRCTASEAERKNPFIVFAACSLGCDALYEKGYISVDPTGKIKSLRHTSNSNNLSKHLEAIIEKKCDAYNENNKGFFRDHYNFHAALKNQSN</sequence>
<organism evidence="1 2">
    <name type="scientific">Pedobacter frigiditerrae</name>
    <dbReference type="NCBI Taxonomy" id="2530452"/>
    <lineage>
        <taxon>Bacteria</taxon>
        <taxon>Pseudomonadati</taxon>
        <taxon>Bacteroidota</taxon>
        <taxon>Sphingobacteriia</taxon>
        <taxon>Sphingobacteriales</taxon>
        <taxon>Sphingobacteriaceae</taxon>
        <taxon>Pedobacter</taxon>
    </lineage>
</organism>
<gene>
    <name evidence="1" type="ORF">EZ428_05230</name>
</gene>
<accession>A0A4R0N6C5</accession>
<dbReference type="EMBL" id="SJSK01000001">
    <property type="protein sequence ID" value="TCC94182.1"/>
    <property type="molecule type" value="Genomic_DNA"/>
</dbReference>
<evidence type="ECO:0000313" key="1">
    <source>
        <dbReference type="EMBL" id="TCC94182.1"/>
    </source>
</evidence>
<proteinExistence type="predicted"/>
<dbReference type="OrthoDB" id="3650427at2"/>
<dbReference type="Proteomes" id="UP000292884">
    <property type="component" value="Unassembled WGS sequence"/>
</dbReference>
<evidence type="ECO:0000313" key="2">
    <source>
        <dbReference type="Proteomes" id="UP000292884"/>
    </source>
</evidence>
<comment type="caution">
    <text evidence="1">The sequence shown here is derived from an EMBL/GenBank/DDBJ whole genome shotgun (WGS) entry which is preliminary data.</text>
</comment>
<dbReference type="AlphaFoldDB" id="A0A4R0N6C5"/>
<protein>
    <recommendedName>
        <fullName evidence="3">HNH endonuclease</fullName>
    </recommendedName>
</protein>
<dbReference type="RefSeq" id="WP_131552043.1">
    <property type="nucleotide sequence ID" value="NZ_SJSK01000001.1"/>
</dbReference>
<name>A0A4R0N6C5_9SPHI</name>
<keyword evidence="2" id="KW-1185">Reference proteome</keyword>